<feature type="transmembrane region" description="Helical" evidence="1">
    <location>
        <begin position="183"/>
        <end position="203"/>
    </location>
</feature>
<dbReference type="InterPro" id="IPR040035">
    <property type="entry name" value="TMEM180"/>
</dbReference>
<evidence type="ECO:0000313" key="2">
    <source>
        <dbReference type="Ensembl" id="ENSSANP00000081623.1"/>
    </source>
</evidence>
<reference evidence="2" key="2">
    <citation type="submission" date="2025-09" db="UniProtKB">
        <authorList>
            <consortium name="Ensembl"/>
        </authorList>
    </citation>
    <scope>IDENTIFICATION</scope>
</reference>
<keyword evidence="1" id="KW-0472">Membrane</keyword>
<dbReference type="Proteomes" id="UP000472260">
    <property type="component" value="Unassembled WGS sequence"/>
</dbReference>
<accession>A0A671RED9</accession>
<keyword evidence="3" id="KW-1185">Reference proteome</keyword>
<reference evidence="2" key="1">
    <citation type="submission" date="2025-08" db="UniProtKB">
        <authorList>
            <consortium name="Ensembl"/>
        </authorList>
    </citation>
    <scope>IDENTIFICATION</scope>
</reference>
<feature type="transmembrane region" description="Helical" evidence="1">
    <location>
        <begin position="9"/>
        <end position="31"/>
    </location>
</feature>
<evidence type="ECO:0000256" key="1">
    <source>
        <dbReference type="SAM" id="Phobius"/>
    </source>
</evidence>
<sequence>MRHFAHPAALVYSVTTLGAGMMNSIFSFYYVSVLQIFSKMDEIGSQLIRETPLKATSQKYNSRMECCSRRRLAIFQKLCCLSELQCSGGCAGLRLHDVHGFNSESRFNSKTSEEGSQSPQKLPLSVSSVMSMTWQILTNRDFQLFVIMNFIQAFCNNFTMIFTEHLIPQDVLPSLAKSVMYGAGFRCIIVVASVGAAVIVLLLGPGHYYFLALFLTSNIVEYSCAALYFCGTMIHFFRIF</sequence>
<keyword evidence="1" id="KW-1133">Transmembrane helix</keyword>
<dbReference type="Ensembl" id="ENSSANT00000086736.1">
    <property type="protein sequence ID" value="ENSSANP00000081623.1"/>
    <property type="gene ID" value="ENSSANG00000040549.1"/>
</dbReference>
<organism evidence="2 3">
    <name type="scientific">Sinocyclocheilus anshuiensis</name>
    <dbReference type="NCBI Taxonomy" id="1608454"/>
    <lineage>
        <taxon>Eukaryota</taxon>
        <taxon>Metazoa</taxon>
        <taxon>Chordata</taxon>
        <taxon>Craniata</taxon>
        <taxon>Vertebrata</taxon>
        <taxon>Euteleostomi</taxon>
        <taxon>Actinopterygii</taxon>
        <taxon>Neopterygii</taxon>
        <taxon>Teleostei</taxon>
        <taxon>Ostariophysi</taxon>
        <taxon>Cypriniformes</taxon>
        <taxon>Cyprinidae</taxon>
        <taxon>Cyprininae</taxon>
        <taxon>Sinocyclocheilus</taxon>
    </lineage>
</organism>
<proteinExistence type="predicted"/>
<feature type="transmembrane region" description="Helical" evidence="1">
    <location>
        <begin position="209"/>
        <end position="230"/>
    </location>
</feature>
<dbReference type="PANTHER" id="PTHR28658">
    <property type="entry name" value="TRANSMEMBRANE PROTEIN 180"/>
    <property type="match status" value="1"/>
</dbReference>
<evidence type="ECO:0000313" key="3">
    <source>
        <dbReference type="Proteomes" id="UP000472260"/>
    </source>
</evidence>
<dbReference type="AlphaFoldDB" id="A0A671RED9"/>
<protein>
    <submittedName>
        <fullName evidence="2">Uncharacterized protein</fullName>
    </submittedName>
</protein>
<keyword evidence="1" id="KW-0812">Transmembrane</keyword>
<feature type="transmembrane region" description="Helical" evidence="1">
    <location>
        <begin position="142"/>
        <end position="162"/>
    </location>
</feature>
<name>A0A671RED9_9TELE</name>
<dbReference type="PANTHER" id="PTHR28658:SF1">
    <property type="entry name" value="MAJOR FACILITATOR SUPERFAMILY DOMAIN CONTAINING 13B"/>
    <property type="match status" value="1"/>
</dbReference>